<organism evidence="2 3">
    <name type="scientific">Albugo candida</name>
    <dbReference type="NCBI Taxonomy" id="65357"/>
    <lineage>
        <taxon>Eukaryota</taxon>
        <taxon>Sar</taxon>
        <taxon>Stramenopiles</taxon>
        <taxon>Oomycota</taxon>
        <taxon>Peronosporomycetes</taxon>
        <taxon>Albuginales</taxon>
        <taxon>Albuginaceae</taxon>
        <taxon>Albugo</taxon>
    </lineage>
</organism>
<comment type="caution">
    <text evidence="2">The sequence shown here is derived from an EMBL/GenBank/DDBJ whole genome shotgun (WGS) entry which is preliminary data.</text>
</comment>
<proteinExistence type="predicted"/>
<name>A0A024FWH3_9STRA</name>
<dbReference type="AlphaFoldDB" id="A0A024FWH3"/>
<gene>
    <name evidence="2" type="ORF">BN9_128550</name>
</gene>
<keyword evidence="3" id="KW-1185">Reference proteome</keyword>
<reference evidence="2 3" key="1">
    <citation type="submission" date="2012-05" db="EMBL/GenBank/DDBJ databases">
        <title>Recombination and specialization in a pathogen metapopulation.</title>
        <authorList>
            <person name="Gardiner A."/>
            <person name="Kemen E."/>
            <person name="Schultz-Larsen T."/>
            <person name="MacLean D."/>
            <person name="Van Oosterhout C."/>
            <person name="Jones J.D.G."/>
        </authorList>
    </citation>
    <scope>NUCLEOTIDE SEQUENCE [LARGE SCALE GENOMIC DNA]</scope>
    <source>
        <strain evidence="2 3">Ac Nc2</strain>
    </source>
</reference>
<feature type="signal peptide" evidence="1">
    <location>
        <begin position="1"/>
        <end position="21"/>
    </location>
</feature>
<sequence>MQLQCSFWVFFLVSLPEKANGRYPGDWEAAASIVGLLQVLDKDVMSCHSCLLEMVGVEQILLVANEASTLTYLIKGPITTLDAIIICCNVKTLCILQNEIKLLTSYSIPLPKLSFLENKVSQFAFQVNDVLMHSSYDKTKEGKCGHFDYSRRYKTFFFDEIQFVHPTSNRHRSDDIREVKMQQLLRPKYVSDTKPWIKMSGTQSEAQEDKIVSEKAITCFFHPKTATSQCEKCLAVHTSSFAIRSYIVKTTGARFRTIYVFSTDYSQDIIKRNCNEAICGMMESISAAACKNVDGMFPNDKRMFHEAVKFAKDYGKEANPTANRMNQMNLDIRGIISSEAKFKLGLLISGHEVKSGAKENSRTDKKPLPKIQKILFLEAFSSTKPWFCAYLTQYQYTRAALLKCIAKKGFFLVTSASVTKLIILFDSNVIEDSNLRDCDEIIGFHYKDSRDEQHVVCDDYRNQHITNPIVSQELSMFENVIPEKKPCLLISHKMSSLKTCGDCMETFFHAITSGAERTLESNSYLWWAPSEHKTWKAVHHILNNFVVENRCSSIRLLSEMICSEHEQYWGEIKQNIEKNTDQMIPLNSLTSRLWPPTRYASGNFDSRAILIVTFEAIRTESCVTCMILRTEVFYFYAPVNDRFGYLWMTQSHTQILKRCIAKDHCINLWYQKAGKELTIRQGMRPWSNAELQLVFSTRKEIYQLHTSINQ</sequence>
<feature type="chain" id="PRO_5001531943" evidence="1">
    <location>
        <begin position="22"/>
        <end position="710"/>
    </location>
</feature>
<dbReference type="InParanoid" id="A0A024FWH3"/>
<dbReference type="Proteomes" id="UP000053237">
    <property type="component" value="Unassembled WGS sequence"/>
</dbReference>
<evidence type="ECO:0000313" key="2">
    <source>
        <dbReference type="EMBL" id="CCI11396.1"/>
    </source>
</evidence>
<evidence type="ECO:0000313" key="3">
    <source>
        <dbReference type="Proteomes" id="UP000053237"/>
    </source>
</evidence>
<keyword evidence="1" id="KW-0732">Signal</keyword>
<dbReference type="EMBL" id="CAIX01001001">
    <property type="protein sequence ID" value="CCI11396.1"/>
    <property type="molecule type" value="Genomic_DNA"/>
</dbReference>
<evidence type="ECO:0000256" key="1">
    <source>
        <dbReference type="SAM" id="SignalP"/>
    </source>
</evidence>
<accession>A0A024FWH3</accession>
<protein>
    <submittedName>
        <fullName evidence="2">Uncharacterized protein</fullName>
    </submittedName>
</protein>